<reference evidence="1" key="1">
    <citation type="submission" date="2014-11" db="EMBL/GenBank/DDBJ databases">
        <authorList>
            <person name="Amaro Gonzalez C."/>
        </authorList>
    </citation>
    <scope>NUCLEOTIDE SEQUENCE</scope>
</reference>
<accession>A0A0E9WHU9</accession>
<sequence>MMQETDTTHLVNTNQNIAKASKINNLATVMQGTAFSRITGYKIRTGTD</sequence>
<name>A0A0E9WHU9_ANGAN</name>
<evidence type="ECO:0000313" key="1">
    <source>
        <dbReference type="EMBL" id="JAH89927.1"/>
    </source>
</evidence>
<protein>
    <submittedName>
        <fullName evidence="1">Uncharacterized protein</fullName>
    </submittedName>
</protein>
<dbReference type="AlphaFoldDB" id="A0A0E9WHU9"/>
<organism evidence="1">
    <name type="scientific">Anguilla anguilla</name>
    <name type="common">European freshwater eel</name>
    <name type="synonym">Muraena anguilla</name>
    <dbReference type="NCBI Taxonomy" id="7936"/>
    <lineage>
        <taxon>Eukaryota</taxon>
        <taxon>Metazoa</taxon>
        <taxon>Chordata</taxon>
        <taxon>Craniata</taxon>
        <taxon>Vertebrata</taxon>
        <taxon>Euteleostomi</taxon>
        <taxon>Actinopterygii</taxon>
        <taxon>Neopterygii</taxon>
        <taxon>Teleostei</taxon>
        <taxon>Anguilliformes</taxon>
        <taxon>Anguillidae</taxon>
        <taxon>Anguilla</taxon>
    </lineage>
</organism>
<proteinExistence type="predicted"/>
<reference evidence="1" key="2">
    <citation type="journal article" date="2015" name="Fish Shellfish Immunol.">
        <title>Early steps in the European eel (Anguilla anguilla)-Vibrio vulnificus interaction in the gills: Role of the RtxA13 toxin.</title>
        <authorList>
            <person name="Callol A."/>
            <person name="Pajuelo D."/>
            <person name="Ebbesson L."/>
            <person name="Teles M."/>
            <person name="MacKenzie S."/>
            <person name="Amaro C."/>
        </authorList>
    </citation>
    <scope>NUCLEOTIDE SEQUENCE</scope>
</reference>
<dbReference type="EMBL" id="GBXM01018650">
    <property type="protein sequence ID" value="JAH89927.1"/>
    <property type="molecule type" value="Transcribed_RNA"/>
</dbReference>